<organism evidence="2 3">
    <name type="scientific">Stieleria varia</name>
    <dbReference type="NCBI Taxonomy" id="2528005"/>
    <lineage>
        <taxon>Bacteria</taxon>
        <taxon>Pseudomonadati</taxon>
        <taxon>Planctomycetota</taxon>
        <taxon>Planctomycetia</taxon>
        <taxon>Pirellulales</taxon>
        <taxon>Pirellulaceae</taxon>
        <taxon>Stieleria</taxon>
    </lineage>
</organism>
<dbReference type="EMBL" id="SJPN01000011">
    <property type="protein sequence ID" value="TWT92448.1"/>
    <property type="molecule type" value="Genomic_DNA"/>
</dbReference>
<keyword evidence="1 2" id="KW-0378">Hydrolase</keyword>
<dbReference type="EC" id="3.5.3.12" evidence="2"/>
<proteinExistence type="predicted"/>
<dbReference type="AlphaFoldDB" id="A0A5C5ZZS0"/>
<protein>
    <submittedName>
        <fullName evidence="2">Agmatine deiminase</fullName>
        <ecNumber evidence="2">3.5.3.12</ecNumber>
    </submittedName>
</protein>
<dbReference type="Gene3D" id="3.75.10.10">
    <property type="entry name" value="L-arginine/glycine Amidinotransferase, Chain A"/>
    <property type="match status" value="1"/>
</dbReference>
<dbReference type="GO" id="GO:0004668">
    <property type="term" value="F:protein-arginine deiminase activity"/>
    <property type="evidence" value="ECO:0007669"/>
    <property type="project" value="InterPro"/>
</dbReference>
<evidence type="ECO:0000313" key="3">
    <source>
        <dbReference type="Proteomes" id="UP000320176"/>
    </source>
</evidence>
<gene>
    <name evidence="2" type="primary">aguA_2</name>
    <name evidence="2" type="ORF">Pla52n_63220</name>
</gene>
<keyword evidence="3" id="KW-1185">Reference proteome</keyword>
<dbReference type="OrthoDB" id="9808013at2"/>
<dbReference type="RefSeq" id="WP_146523234.1">
    <property type="nucleotide sequence ID" value="NZ_CP151726.1"/>
</dbReference>
<name>A0A5C5ZZS0_9BACT</name>
<dbReference type="GO" id="GO:0009446">
    <property type="term" value="P:putrescine biosynthetic process"/>
    <property type="evidence" value="ECO:0007669"/>
    <property type="project" value="InterPro"/>
</dbReference>
<dbReference type="PANTHER" id="PTHR31377">
    <property type="entry name" value="AGMATINE DEIMINASE-RELATED"/>
    <property type="match status" value="1"/>
</dbReference>
<comment type="caution">
    <text evidence="2">The sequence shown here is derived from an EMBL/GenBank/DDBJ whole genome shotgun (WGS) entry which is preliminary data.</text>
</comment>
<dbReference type="Pfam" id="PF04371">
    <property type="entry name" value="PAD_porph"/>
    <property type="match status" value="1"/>
</dbReference>
<reference evidence="2 3" key="1">
    <citation type="submission" date="2019-02" db="EMBL/GenBank/DDBJ databases">
        <title>Deep-cultivation of Planctomycetes and their phenomic and genomic characterization uncovers novel biology.</title>
        <authorList>
            <person name="Wiegand S."/>
            <person name="Jogler M."/>
            <person name="Boedeker C."/>
            <person name="Pinto D."/>
            <person name="Vollmers J."/>
            <person name="Rivas-Marin E."/>
            <person name="Kohn T."/>
            <person name="Peeters S.H."/>
            <person name="Heuer A."/>
            <person name="Rast P."/>
            <person name="Oberbeckmann S."/>
            <person name="Bunk B."/>
            <person name="Jeske O."/>
            <person name="Meyerdierks A."/>
            <person name="Storesund J.E."/>
            <person name="Kallscheuer N."/>
            <person name="Luecker S."/>
            <person name="Lage O.M."/>
            <person name="Pohl T."/>
            <person name="Merkel B.J."/>
            <person name="Hornburger P."/>
            <person name="Mueller R.-W."/>
            <person name="Bruemmer F."/>
            <person name="Labrenz M."/>
            <person name="Spormann A.M."/>
            <person name="Op Den Camp H."/>
            <person name="Overmann J."/>
            <person name="Amann R."/>
            <person name="Jetten M.S.M."/>
            <person name="Mascher T."/>
            <person name="Medema M.H."/>
            <person name="Devos D.P."/>
            <person name="Kaster A.-K."/>
            <person name="Ovreas L."/>
            <person name="Rohde M."/>
            <person name="Galperin M.Y."/>
            <person name="Jogler C."/>
        </authorList>
    </citation>
    <scope>NUCLEOTIDE SEQUENCE [LARGE SCALE GENOMIC DNA]</scope>
    <source>
        <strain evidence="2 3">Pla52n</strain>
    </source>
</reference>
<dbReference type="GO" id="GO:0047632">
    <property type="term" value="F:agmatine deiminase activity"/>
    <property type="evidence" value="ECO:0007669"/>
    <property type="project" value="UniProtKB-EC"/>
</dbReference>
<sequence>MKPVRVPAEWEPQSAIWLTWPHSLETWPGRYEHVPPVYRDWISKLAPHVNVCVLADQQTIAAQSQWASQLPSVHWIDIETNDSWIRDYGPSFVVDDETQTMHAINWRYNAWGGKYPPWDADDAVAPKLAQHIGLQVIDSPLCVEGGAMEWDGTGRLLTTSECLVTDTRNPGWTKQQITDHLIELTGAREINWIDGGGLIGDDTDGHIDQLARFVDTQNVVVAVCDDADDENAVGLEANFRQLQQWGEQTLPRVKAHRLPIPPPRDIDGQRVPESYCNFLRVGPKCLLVPTFRSPDTDAAALQILSDLCRATQPDITVIPVDCYELIWGLGALHCASLNQPSRSSVSPRR</sequence>
<accession>A0A5C5ZZS0</accession>
<evidence type="ECO:0000256" key="1">
    <source>
        <dbReference type="ARBA" id="ARBA00022801"/>
    </source>
</evidence>
<evidence type="ECO:0000313" key="2">
    <source>
        <dbReference type="EMBL" id="TWT92448.1"/>
    </source>
</evidence>
<dbReference type="SUPFAM" id="SSF55909">
    <property type="entry name" value="Pentein"/>
    <property type="match status" value="1"/>
</dbReference>
<dbReference type="Proteomes" id="UP000320176">
    <property type="component" value="Unassembled WGS sequence"/>
</dbReference>
<dbReference type="PANTHER" id="PTHR31377:SF0">
    <property type="entry name" value="AGMATINE DEIMINASE-RELATED"/>
    <property type="match status" value="1"/>
</dbReference>
<dbReference type="InterPro" id="IPR007466">
    <property type="entry name" value="Peptidyl-Arg-deiminase_porph"/>
</dbReference>